<organism evidence="15 16">
    <name type="scientific">Phlebotomus papatasi</name>
    <name type="common">Sandfly</name>
    <dbReference type="NCBI Taxonomy" id="29031"/>
    <lineage>
        <taxon>Eukaryota</taxon>
        <taxon>Metazoa</taxon>
        <taxon>Ecdysozoa</taxon>
        <taxon>Arthropoda</taxon>
        <taxon>Hexapoda</taxon>
        <taxon>Insecta</taxon>
        <taxon>Pterygota</taxon>
        <taxon>Neoptera</taxon>
        <taxon>Endopterygota</taxon>
        <taxon>Diptera</taxon>
        <taxon>Nematocera</taxon>
        <taxon>Psychodoidea</taxon>
        <taxon>Psychodidae</taxon>
        <taxon>Phlebotomus</taxon>
        <taxon>Phlebotomus</taxon>
    </lineage>
</organism>
<keyword evidence="6" id="KW-0963">Cytoplasm</keyword>
<dbReference type="InterPro" id="IPR006357">
    <property type="entry name" value="HAD-SF_hydro_IIA"/>
</dbReference>
<comment type="catalytic activity">
    <reaction evidence="14">
        <text>diphosphate + H2O = 2 phosphate + H(+)</text>
        <dbReference type="Rhea" id="RHEA:24576"/>
        <dbReference type="ChEBI" id="CHEBI:15377"/>
        <dbReference type="ChEBI" id="CHEBI:15378"/>
        <dbReference type="ChEBI" id="CHEBI:33019"/>
        <dbReference type="ChEBI" id="CHEBI:43474"/>
        <dbReference type="EC" id="3.6.1.1"/>
    </reaction>
</comment>
<evidence type="ECO:0000256" key="4">
    <source>
        <dbReference type="ARBA" id="ARBA00007958"/>
    </source>
</evidence>
<dbReference type="EnsemblMetazoa" id="PPAI001712-RA">
    <property type="protein sequence ID" value="PPAI001712-PA"/>
    <property type="gene ID" value="PPAI001712"/>
</dbReference>
<evidence type="ECO:0000256" key="8">
    <source>
        <dbReference type="ARBA" id="ARBA00022801"/>
    </source>
</evidence>
<dbReference type="VEuPathDB" id="VectorBase:PPAPM1_010899"/>
<evidence type="ECO:0000256" key="13">
    <source>
        <dbReference type="ARBA" id="ARBA00039666"/>
    </source>
</evidence>
<comment type="similarity">
    <text evidence="4">Belongs to the HAD-like hydrolase superfamily.</text>
</comment>
<evidence type="ECO:0000256" key="10">
    <source>
        <dbReference type="ARBA" id="ARBA00023242"/>
    </source>
</evidence>
<comment type="function">
    <text evidence="11">Phosphatase that hydrolyzes imidodiphosphate, 3-phosphohistidine and 6-phospholysine. Has broad substrate specificity and can also hydrolyze inorganic diphosphate, but with lower efficiency.</text>
</comment>
<comment type="cofactor">
    <cofactor evidence="1">
        <name>Mg(2+)</name>
        <dbReference type="ChEBI" id="CHEBI:18420"/>
    </cofactor>
</comment>
<proteinExistence type="inferred from homology"/>
<evidence type="ECO:0000256" key="5">
    <source>
        <dbReference type="ARBA" id="ARBA00012146"/>
    </source>
</evidence>
<comment type="subcellular location">
    <subcellularLocation>
        <location evidence="3">Cytoplasm</location>
    </subcellularLocation>
    <subcellularLocation>
        <location evidence="2">Nucleus</location>
    </subcellularLocation>
</comment>
<protein>
    <recommendedName>
        <fullName evidence="13">Haloacid dehalogenase-like hydrolase domain-containing protein 2</fullName>
        <ecNumber evidence="5">3.6.1.1</ecNumber>
    </recommendedName>
    <alternativeName>
        <fullName evidence="12">Phospholysine phosphohistidine inorganic pyrophosphate phosphatase</fullName>
    </alternativeName>
</protein>
<dbReference type="GO" id="GO:0016791">
    <property type="term" value="F:phosphatase activity"/>
    <property type="evidence" value="ECO:0007669"/>
    <property type="project" value="InterPro"/>
</dbReference>
<dbReference type="Pfam" id="PF13242">
    <property type="entry name" value="Hydrolase_like"/>
    <property type="match status" value="1"/>
</dbReference>
<keyword evidence="10" id="KW-0539">Nucleus</keyword>
<evidence type="ECO:0000256" key="3">
    <source>
        <dbReference type="ARBA" id="ARBA00004496"/>
    </source>
</evidence>
<evidence type="ECO:0000256" key="7">
    <source>
        <dbReference type="ARBA" id="ARBA00022723"/>
    </source>
</evidence>
<evidence type="ECO:0000256" key="14">
    <source>
        <dbReference type="ARBA" id="ARBA00047820"/>
    </source>
</evidence>
<evidence type="ECO:0000256" key="1">
    <source>
        <dbReference type="ARBA" id="ARBA00001946"/>
    </source>
</evidence>
<dbReference type="GO" id="GO:0046872">
    <property type="term" value="F:metal ion binding"/>
    <property type="evidence" value="ECO:0007669"/>
    <property type="project" value="UniProtKB-KW"/>
</dbReference>
<dbReference type="PANTHER" id="PTHR19288">
    <property type="entry name" value="4-NITROPHENYLPHOSPHATASE-RELATED"/>
    <property type="match status" value="1"/>
</dbReference>
<dbReference type="InterPro" id="IPR023214">
    <property type="entry name" value="HAD_sf"/>
</dbReference>
<dbReference type="NCBIfam" id="TIGR01458">
    <property type="entry name" value="HAD-SF-IIA-hyp3"/>
    <property type="match status" value="1"/>
</dbReference>
<dbReference type="EMBL" id="AJVK01023143">
    <property type="status" value="NOT_ANNOTATED_CDS"/>
    <property type="molecule type" value="Genomic_DNA"/>
</dbReference>
<keyword evidence="16" id="KW-1185">Reference proteome</keyword>
<dbReference type="InterPro" id="IPR036412">
    <property type="entry name" value="HAD-like_sf"/>
</dbReference>
<evidence type="ECO:0000256" key="11">
    <source>
        <dbReference type="ARBA" id="ARBA00037258"/>
    </source>
</evidence>
<dbReference type="GO" id="GO:0005737">
    <property type="term" value="C:cytoplasm"/>
    <property type="evidence" value="ECO:0007669"/>
    <property type="project" value="UniProtKB-SubCell"/>
</dbReference>
<dbReference type="Proteomes" id="UP000092462">
    <property type="component" value="Unassembled WGS sequence"/>
</dbReference>
<dbReference type="AlphaFoldDB" id="A0A1B0D2Y9"/>
<evidence type="ECO:0000256" key="6">
    <source>
        <dbReference type="ARBA" id="ARBA00022490"/>
    </source>
</evidence>
<dbReference type="CDD" id="cd07509">
    <property type="entry name" value="HAD_PPase"/>
    <property type="match status" value="1"/>
</dbReference>
<dbReference type="VEuPathDB" id="VectorBase:PPAI001712"/>
<dbReference type="SFLD" id="SFLDS00003">
    <property type="entry name" value="Haloacid_Dehalogenase"/>
    <property type="match status" value="1"/>
</dbReference>
<keyword evidence="9" id="KW-0460">Magnesium</keyword>
<dbReference type="EC" id="3.6.1.1" evidence="5"/>
<evidence type="ECO:0000256" key="2">
    <source>
        <dbReference type="ARBA" id="ARBA00004123"/>
    </source>
</evidence>
<dbReference type="InterPro" id="IPR006355">
    <property type="entry name" value="LHPP/HDHD2"/>
</dbReference>
<name>A0A1B0D2Y9_PHLPP</name>
<dbReference type="GO" id="GO:0005634">
    <property type="term" value="C:nucleus"/>
    <property type="evidence" value="ECO:0007669"/>
    <property type="project" value="UniProtKB-SubCell"/>
</dbReference>
<dbReference type="SFLD" id="SFLDG01129">
    <property type="entry name" value="C1.5:_HAD__Beta-PGM__Phosphata"/>
    <property type="match status" value="1"/>
</dbReference>
<dbReference type="FunFam" id="3.40.50.1000:FF:000051">
    <property type="entry name" value="Phospholysine phosphohistidine inorganic pyrophosphate phosphatase"/>
    <property type="match status" value="1"/>
</dbReference>
<evidence type="ECO:0000313" key="16">
    <source>
        <dbReference type="Proteomes" id="UP000092462"/>
    </source>
</evidence>
<evidence type="ECO:0000256" key="9">
    <source>
        <dbReference type="ARBA" id="ARBA00022842"/>
    </source>
</evidence>
<keyword evidence="8" id="KW-0378">Hydrolase</keyword>
<dbReference type="Gene3D" id="3.40.50.1000">
    <property type="entry name" value="HAD superfamily/HAD-like"/>
    <property type="match status" value="2"/>
</dbReference>
<accession>A0A1B0D2Y9</accession>
<dbReference type="PANTHER" id="PTHR19288:SF46">
    <property type="entry name" value="HALOACID DEHALOGENASE-LIKE HYDROLASE DOMAIN-CONTAINING PROTEIN 2"/>
    <property type="match status" value="1"/>
</dbReference>
<dbReference type="Pfam" id="PF13344">
    <property type="entry name" value="Hydrolase_6"/>
    <property type="match status" value="1"/>
</dbReference>
<keyword evidence="7" id="KW-0479">Metal-binding</keyword>
<dbReference type="GO" id="GO:0004427">
    <property type="term" value="F:inorganic diphosphate phosphatase activity"/>
    <property type="evidence" value="ECO:0007669"/>
    <property type="project" value="UniProtKB-EC"/>
</dbReference>
<sequence>MFLSFSNLSGRVLQKSIRMPPIRAVLIDLSGTLHVEDDPTENAVEALKKLRTLPVKIRFVTNTTKESGQTLHRRLVRIGFELDSGEIYSSLSAAAEYVRKNQLNPLYLLSQDAQKDFPAVDTDKLDSVVVGLAPEEFHYEQLNKAFNLLRPGVGKPLIAIHEGKYYKKSDGLALGPGCFVKGLEYAASTEAVVVGKPNKYFFQSAIPGNFPPEECVMIGDDAVDDIEGAMKLGMKGLLVKTGKYLPNTTSNPPPTATLDNFAAAVDWIEANLKNP</sequence>
<dbReference type="SUPFAM" id="SSF56784">
    <property type="entry name" value="HAD-like"/>
    <property type="match status" value="1"/>
</dbReference>
<reference evidence="15" key="1">
    <citation type="submission" date="2022-08" db="UniProtKB">
        <authorList>
            <consortium name="EnsemblMetazoa"/>
        </authorList>
    </citation>
    <scope>IDENTIFICATION</scope>
    <source>
        <strain evidence="15">Israel</strain>
    </source>
</reference>
<evidence type="ECO:0000256" key="12">
    <source>
        <dbReference type="ARBA" id="ARBA00039357"/>
    </source>
</evidence>
<evidence type="ECO:0000313" key="15">
    <source>
        <dbReference type="EnsemblMetazoa" id="PPAI001712-PA"/>
    </source>
</evidence>